<keyword evidence="2" id="KW-0946">Virion</keyword>
<comment type="caution">
    <text evidence="2">The sequence shown here is derived from an EMBL/GenBank/DDBJ whole genome shotgun (WGS) entry which is preliminary data.</text>
</comment>
<proteinExistence type="predicted"/>
<name>A0A9X3L6C3_9BACI</name>
<feature type="compositionally biased region" description="Low complexity" evidence="1">
    <location>
        <begin position="157"/>
        <end position="175"/>
    </location>
</feature>
<dbReference type="EMBL" id="JAMKBI010000002">
    <property type="protein sequence ID" value="MCZ8532223.1"/>
    <property type="molecule type" value="Genomic_DNA"/>
</dbReference>
<dbReference type="Pfam" id="PF10628">
    <property type="entry name" value="CotE"/>
    <property type="match status" value="1"/>
</dbReference>
<reference evidence="2" key="1">
    <citation type="submission" date="2022-05" db="EMBL/GenBank/DDBJ databases">
        <authorList>
            <person name="Colautti A."/>
            <person name="Iacumin L."/>
        </authorList>
    </citation>
    <scope>NUCLEOTIDE SEQUENCE</scope>
    <source>
        <strain evidence="2">DSM 30747</strain>
    </source>
</reference>
<dbReference type="AlphaFoldDB" id="A0A9X3L6C3"/>
<protein>
    <submittedName>
        <fullName evidence="2">Outer spore coat protein CotE</fullName>
    </submittedName>
</protein>
<evidence type="ECO:0000313" key="3">
    <source>
        <dbReference type="Proteomes" id="UP001152172"/>
    </source>
</evidence>
<dbReference type="RefSeq" id="WP_269920852.1">
    <property type="nucleotide sequence ID" value="NZ_JAMKBI010000002.1"/>
</dbReference>
<sequence>MKHMRHIVTKAVVAKGKKRTESCEVLRPPNTPSSILGCWVINHTCSSKKHGRYVEVTGKFDINVWYAHHDHSKTSVFTETINYKDRIKLHYRDKDSTGEEVHVRVLQQPNCTEAIIISEGTQFQVTVEREILVEVVGETTICIQVHEAEFEEEWAYGEESSSSSSSSSAGSTGSSKEAEDSSSL</sequence>
<evidence type="ECO:0000256" key="1">
    <source>
        <dbReference type="SAM" id="MobiDB-lite"/>
    </source>
</evidence>
<dbReference type="InterPro" id="IPR018901">
    <property type="entry name" value="Spore_coat_CotE"/>
</dbReference>
<gene>
    <name evidence="2" type="ORF">M9R61_02530</name>
</gene>
<keyword evidence="2" id="KW-0167">Capsid protein</keyword>
<keyword evidence="3" id="KW-1185">Reference proteome</keyword>
<accession>A0A9X3L6C3</accession>
<feature type="region of interest" description="Disordered" evidence="1">
    <location>
        <begin position="154"/>
        <end position="184"/>
    </location>
</feature>
<organism evidence="2 3">
    <name type="scientific">Psychrobacillus psychrodurans</name>
    <dbReference type="NCBI Taxonomy" id="126157"/>
    <lineage>
        <taxon>Bacteria</taxon>
        <taxon>Bacillati</taxon>
        <taxon>Bacillota</taxon>
        <taxon>Bacilli</taxon>
        <taxon>Bacillales</taxon>
        <taxon>Bacillaceae</taxon>
        <taxon>Psychrobacillus</taxon>
    </lineage>
</organism>
<evidence type="ECO:0000313" key="2">
    <source>
        <dbReference type="EMBL" id="MCZ8532223.1"/>
    </source>
</evidence>
<dbReference type="Proteomes" id="UP001152172">
    <property type="component" value="Unassembled WGS sequence"/>
</dbReference>